<evidence type="ECO:0000313" key="2">
    <source>
        <dbReference type="Proteomes" id="UP001259832"/>
    </source>
</evidence>
<sequence length="72" mass="7767">MVEKATQSVTTTQRTLTLEALGEVATSTQDIMDIIMEAMTEGMMEDTTEAIVEMVEAMEEAATVEGINLPPS</sequence>
<keyword evidence="2" id="KW-1185">Reference proteome</keyword>
<comment type="caution">
    <text evidence="1">The sequence shown here is derived from an EMBL/GenBank/DDBJ whole genome shotgun (WGS) entry which is preliminary data.</text>
</comment>
<protein>
    <submittedName>
        <fullName evidence="1">Uncharacterized protein</fullName>
    </submittedName>
</protein>
<dbReference type="EMBL" id="JASMQC010000026">
    <property type="protein sequence ID" value="KAK1934219.1"/>
    <property type="molecule type" value="Genomic_DNA"/>
</dbReference>
<organism evidence="1 2">
    <name type="scientific">Phytophthora citrophthora</name>
    <dbReference type="NCBI Taxonomy" id="4793"/>
    <lineage>
        <taxon>Eukaryota</taxon>
        <taxon>Sar</taxon>
        <taxon>Stramenopiles</taxon>
        <taxon>Oomycota</taxon>
        <taxon>Peronosporomycetes</taxon>
        <taxon>Peronosporales</taxon>
        <taxon>Peronosporaceae</taxon>
        <taxon>Phytophthora</taxon>
    </lineage>
</organism>
<reference evidence="1" key="1">
    <citation type="submission" date="2023-08" db="EMBL/GenBank/DDBJ databases">
        <title>Reference Genome Resource for the Citrus Pathogen Phytophthora citrophthora.</title>
        <authorList>
            <person name="Moller H."/>
            <person name="Coetzee B."/>
            <person name="Rose L.J."/>
            <person name="Van Niekerk J.M."/>
        </authorList>
    </citation>
    <scope>NUCLEOTIDE SEQUENCE</scope>
    <source>
        <strain evidence="1">STE-U-9442</strain>
    </source>
</reference>
<accession>A0AAD9G983</accession>
<dbReference type="AlphaFoldDB" id="A0AAD9G983"/>
<proteinExistence type="predicted"/>
<gene>
    <name evidence="1" type="ORF">P3T76_011422</name>
</gene>
<dbReference type="Proteomes" id="UP001259832">
    <property type="component" value="Unassembled WGS sequence"/>
</dbReference>
<evidence type="ECO:0000313" key="1">
    <source>
        <dbReference type="EMBL" id="KAK1934219.1"/>
    </source>
</evidence>
<name>A0AAD9G983_9STRA</name>